<organism evidence="1 2">
    <name type="scientific">Campylobacter jejuni subsp. jejuni serotype O:23/36 (strain 81-176)</name>
    <dbReference type="NCBI Taxonomy" id="354242"/>
    <lineage>
        <taxon>Bacteria</taxon>
        <taxon>Pseudomonadati</taxon>
        <taxon>Campylobacterota</taxon>
        <taxon>Epsilonproteobacteria</taxon>
        <taxon>Campylobacterales</taxon>
        <taxon>Campylobacteraceae</taxon>
        <taxon>Campylobacter</taxon>
    </lineage>
</organism>
<dbReference type="EMBL" id="CP000538">
    <property type="protein sequence ID" value="EAQ73387.1"/>
    <property type="molecule type" value="Genomic_DNA"/>
</dbReference>
<proteinExistence type="predicted"/>
<name>A0A0H3PJG1_CAMJJ</name>
<gene>
    <name evidence="1" type="ordered locus">CJJ81176_0345</name>
</gene>
<dbReference type="RefSeq" id="WP_002868751.1">
    <property type="nucleotide sequence ID" value="NC_008787.1"/>
</dbReference>
<dbReference type="eggNOG" id="COG2954">
    <property type="taxonomic scope" value="Bacteria"/>
</dbReference>
<dbReference type="Gene3D" id="2.40.320.10">
    <property type="entry name" value="Hypothetical Protein Pfu-838710-001"/>
    <property type="match status" value="1"/>
</dbReference>
<evidence type="ECO:0000313" key="2">
    <source>
        <dbReference type="Proteomes" id="UP000000646"/>
    </source>
</evidence>
<protein>
    <submittedName>
        <fullName evidence="1">Uncharacterized protein</fullName>
    </submittedName>
</protein>
<accession>A0A0H3PJG1</accession>
<dbReference type="Proteomes" id="UP000000646">
    <property type="component" value="Chromosome"/>
</dbReference>
<dbReference type="KEGG" id="cjj:CJJ81176_0345"/>
<dbReference type="AlphaFoldDB" id="A0A0H3PJG1"/>
<sequence>MVYEIQKNFLLSDCTLLGNLKKDNIPFRNSKFETFYTQITSNHSVKFQSFCNEFYKITKFNNSILEQNQEEKISKKKFEKARKKIIGKSIKKERFEFKFCSLKSYIDMYEEPKICILKIFFPTLDSSNEFKIPKDFKIQKELHHDLNSKHIVLYGFEYQNFDIEKYFKIIEKNQNFSLDFPNYINAYDGFRIFLFYLFKKLKFYWTLSLERKDKQSLCEFLFYSRSLYIVLSSMNTILDKNLSNILALKFKDITKKTQDILASENSNQDLLLFLSDEKIQDLFNDFDFFIKENSFYEGDCKDRFFKQLVALELRKKIILFRKNILKNFDLELFENSFFELAIFLEYFYRFLEIKNLNKLYEKYCKDRDKNIFSKIINNKNKFCKLLKKSSKNLKIYKG</sequence>
<dbReference type="HOGENOM" id="CLU_058008_0_0_7"/>
<evidence type="ECO:0000313" key="1">
    <source>
        <dbReference type="EMBL" id="EAQ73387.1"/>
    </source>
</evidence>
<reference evidence="2" key="1">
    <citation type="submission" date="2006-12" db="EMBL/GenBank/DDBJ databases">
        <authorList>
            <person name="Fouts D.E."/>
            <person name="Nelson K.E."/>
            <person name="Sebastian Y."/>
        </authorList>
    </citation>
    <scope>NUCLEOTIDE SEQUENCE [LARGE SCALE GENOMIC DNA]</scope>
    <source>
        <strain evidence="2">81-176</strain>
    </source>
</reference>